<name>A0A9D2T076_9FIRM</name>
<comment type="similarity">
    <text evidence="2 6">Belongs to the metallo-dependent hydrolases superfamily. DHOase family. Class I DHOase subfamily.</text>
</comment>
<dbReference type="Proteomes" id="UP000823882">
    <property type="component" value="Unassembled WGS sequence"/>
</dbReference>
<dbReference type="EMBL" id="DWWJ01000160">
    <property type="protein sequence ID" value="HJC41637.1"/>
    <property type="molecule type" value="Genomic_DNA"/>
</dbReference>
<dbReference type="PANTHER" id="PTHR43668:SF2">
    <property type="entry name" value="ALLANTOINASE"/>
    <property type="match status" value="1"/>
</dbReference>
<evidence type="ECO:0000256" key="4">
    <source>
        <dbReference type="ARBA" id="ARBA00022801"/>
    </source>
</evidence>
<dbReference type="EC" id="3.5.2.3" evidence="6"/>
<feature type="binding site" evidence="6">
    <location>
        <position position="179"/>
    </location>
    <ligand>
        <name>Zn(2+)</name>
        <dbReference type="ChEBI" id="CHEBI:29105"/>
        <label>2</label>
    </ligand>
</feature>
<dbReference type="HAMAP" id="MF_00220_B">
    <property type="entry name" value="PyrC_classI_B"/>
    <property type="match status" value="1"/>
</dbReference>
<comment type="function">
    <text evidence="1 6">Catalyzes the reversible cyclization of carbamoyl aspartate to dihydroorotate.</text>
</comment>
<feature type="binding site" evidence="6">
    <location>
        <position position="152"/>
    </location>
    <ligand>
        <name>Zn(2+)</name>
        <dbReference type="ChEBI" id="CHEBI:29105"/>
        <label>2</label>
    </ligand>
</feature>
<dbReference type="InterPro" id="IPR032466">
    <property type="entry name" value="Metal_Hydrolase"/>
</dbReference>
<dbReference type="InterPro" id="IPR002195">
    <property type="entry name" value="Dihydroorotase_CS"/>
</dbReference>
<evidence type="ECO:0000256" key="6">
    <source>
        <dbReference type="HAMAP-Rule" id="MF_00220"/>
    </source>
</evidence>
<feature type="binding site" evidence="6">
    <location>
        <position position="62"/>
    </location>
    <ligand>
        <name>Zn(2+)</name>
        <dbReference type="ChEBI" id="CHEBI:29105"/>
        <label>1</label>
    </ligand>
</feature>
<comment type="cofactor">
    <cofactor evidence="6">
        <name>Zn(2+)</name>
        <dbReference type="ChEBI" id="CHEBI:29105"/>
    </cofactor>
    <text evidence="6">Binds 2 Zn(2+) ions per subunit.</text>
</comment>
<feature type="domain" description="Dihydroorotase catalytic" evidence="7">
    <location>
        <begin position="52"/>
        <end position="236"/>
    </location>
</feature>
<feature type="active site" evidence="6">
    <location>
        <position position="305"/>
    </location>
</feature>
<dbReference type="Gene3D" id="2.30.40.10">
    <property type="entry name" value="Urease, subunit C, domain 1"/>
    <property type="match status" value="1"/>
</dbReference>
<accession>A0A9D2T076</accession>
<feature type="binding site" evidence="6">
    <location>
        <position position="60"/>
    </location>
    <ligand>
        <name>Zn(2+)</name>
        <dbReference type="ChEBI" id="CHEBI:29105"/>
        <label>1</label>
    </ligand>
</feature>
<dbReference type="GO" id="GO:0044205">
    <property type="term" value="P:'de novo' UMP biosynthetic process"/>
    <property type="evidence" value="ECO:0007669"/>
    <property type="project" value="UniProtKB-UniRule"/>
</dbReference>
<gene>
    <name evidence="6" type="primary">pyrC</name>
    <name evidence="8" type="ORF">H9701_08815</name>
</gene>
<dbReference type="GO" id="GO:0004151">
    <property type="term" value="F:dihydroorotase activity"/>
    <property type="evidence" value="ECO:0007669"/>
    <property type="project" value="UniProtKB-UniRule"/>
</dbReference>
<sequence length="428" mass="45886">MKLLIQKGRLVDPVGGIGGVMDLLIEDGRLAVIGSDLRAPDAQVLDARGLTVCAGLVDMHVHLREPGFEYKEDIASGTAAAARGGFTSVACMPNTRPVIDTPEQVRWVLDRAGECCGVRVWPIGAVSMGERGEALTDAHALKEAGAPALSDDGVPVQDANLMRDALILAKRAGLTILSHCEDASMVRNYAVNEGRVSRTLGLPGRPAIAEELMVMRDAMLAEETGGAVHICHISTAGSVDIVRQFKKKGVAITCETCPQYFTLTEEEVLKQGSLARVNPPLRTRQDVEAIIEGLRDGTIDVIATDHAPHSAQEKARPLAEAPSGMVGLETALGVTLTALYHTGKMDLSDLLKKLTFHPACILRIPKGRLSLGGEADFTIFDLNQEWTVDPERFASKGRNTPFAGKRLKGKVKYTIVGGKIVYQDEGGR</sequence>
<dbReference type="CDD" id="cd01317">
    <property type="entry name" value="DHOase_IIa"/>
    <property type="match status" value="1"/>
</dbReference>
<feature type="binding site" evidence="6">
    <location>
        <position position="305"/>
    </location>
    <ligand>
        <name>Zn(2+)</name>
        <dbReference type="ChEBI" id="CHEBI:29105"/>
        <label>1</label>
    </ligand>
</feature>
<dbReference type="InterPro" id="IPR011059">
    <property type="entry name" value="Metal-dep_hydrolase_composite"/>
</dbReference>
<evidence type="ECO:0000256" key="2">
    <source>
        <dbReference type="ARBA" id="ARBA00010286"/>
    </source>
</evidence>
<feature type="binding site" evidence="6">
    <location>
        <position position="232"/>
    </location>
    <ligand>
        <name>Zn(2+)</name>
        <dbReference type="ChEBI" id="CHEBI:29105"/>
        <label>2</label>
    </ligand>
</feature>
<comment type="catalytic activity">
    <reaction evidence="6">
        <text>(S)-dihydroorotate + H2O = N-carbamoyl-L-aspartate + H(+)</text>
        <dbReference type="Rhea" id="RHEA:24296"/>
        <dbReference type="ChEBI" id="CHEBI:15377"/>
        <dbReference type="ChEBI" id="CHEBI:15378"/>
        <dbReference type="ChEBI" id="CHEBI:30864"/>
        <dbReference type="ChEBI" id="CHEBI:32814"/>
        <dbReference type="EC" id="3.5.2.3"/>
    </reaction>
</comment>
<keyword evidence="4 6" id="KW-0378">Hydrolase</keyword>
<feature type="binding site" evidence="6">
    <location>
        <position position="152"/>
    </location>
    <ligand>
        <name>Zn(2+)</name>
        <dbReference type="ChEBI" id="CHEBI:29105"/>
        <label>1</label>
    </ligand>
</feature>
<dbReference type="GO" id="GO:0005737">
    <property type="term" value="C:cytoplasm"/>
    <property type="evidence" value="ECO:0007669"/>
    <property type="project" value="TreeGrafter"/>
</dbReference>
<dbReference type="InterPro" id="IPR004722">
    <property type="entry name" value="DHOase"/>
</dbReference>
<keyword evidence="6" id="KW-0862">Zinc</keyword>
<comment type="caution">
    <text evidence="6">Lacks conserved residue(s) required for the propagation of feature annotation.</text>
</comment>
<evidence type="ECO:0000256" key="1">
    <source>
        <dbReference type="ARBA" id="ARBA00002368"/>
    </source>
</evidence>
<evidence type="ECO:0000259" key="7">
    <source>
        <dbReference type="Pfam" id="PF12890"/>
    </source>
</evidence>
<comment type="caution">
    <text evidence="8">The sequence shown here is derived from an EMBL/GenBank/DDBJ whole genome shotgun (WGS) entry which is preliminary data.</text>
</comment>
<dbReference type="NCBIfam" id="TIGR00857">
    <property type="entry name" value="pyrC_multi"/>
    <property type="match status" value="1"/>
</dbReference>
<dbReference type="PANTHER" id="PTHR43668">
    <property type="entry name" value="ALLANTOINASE"/>
    <property type="match status" value="1"/>
</dbReference>
<dbReference type="PROSITE" id="PS00482">
    <property type="entry name" value="DIHYDROOROTASE_1"/>
    <property type="match status" value="1"/>
</dbReference>
<evidence type="ECO:0000313" key="9">
    <source>
        <dbReference type="Proteomes" id="UP000823882"/>
    </source>
</evidence>
<dbReference type="SUPFAM" id="SSF51556">
    <property type="entry name" value="Metallo-dependent hydrolases"/>
    <property type="match status" value="1"/>
</dbReference>
<dbReference type="GO" id="GO:0008270">
    <property type="term" value="F:zinc ion binding"/>
    <property type="evidence" value="ECO:0007669"/>
    <property type="project" value="UniProtKB-UniRule"/>
</dbReference>
<reference evidence="8" key="1">
    <citation type="journal article" date="2021" name="PeerJ">
        <title>Extensive microbial diversity within the chicken gut microbiome revealed by metagenomics and culture.</title>
        <authorList>
            <person name="Gilroy R."/>
            <person name="Ravi A."/>
            <person name="Getino M."/>
            <person name="Pursley I."/>
            <person name="Horton D.L."/>
            <person name="Alikhan N.F."/>
            <person name="Baker D."/>
            <person name="Gharbi K."/>
            <person name="Hall N."/>
            <person name="Watson M."/>
            <person name="Adriaenssens E.M."/>
            <person name="Foster-Nyarko E."/>
            <person name="Jarju S."/>
            <person name="Secka A."/>
            <person name="Antonio M."/>
            <person name="Oren A."/>
            <person name="Chaudhuri R.R."/>
            <person name="La Ragione R."/>
            <person name="Hildebrand F."/>
            <person name="Pallen M.J."/>
        </authorList>
    </citation>
    <scope>NUCLEOTIDE SEQUENCE</scope>
    <source>
        <strain evidence="8">CHK186-1790</strain>
    </source>
</reference>
<dbReference type="InterPro" id="IPR024403">
    <property type="entry name" value="DHOase_cat"/>
</dbReference>
<feature type="binding site" evidence="6">
    <location>
        <position position="94"/>
    </location>
    <ligand>
        <name>substrate</name>
    </ligand>
</feature>
<dbReference type="AlphaFoldDB" id="A0A9D2T076"/>
<proteinExistence type="inferred from homology"/>
<reference evidence="8" key="2">
    <citation type="submission" date="2021-04" db="EMBL/GenBank/DDBJ databases">
        <authorList>
            <person name="Gilroy R."/>
        </authorList>
    </citation>
    <scope>NUCLEOTIDE SEQUENCE</scope>
    <source>
        <strain evidence="8">CHK186-1790</strain>
    </source>
</reference>
<feature type="binding site" evidence="6">
    <location>
        <position position="278"/>
    </location>
    <ligand>
        <name>substrate</name>
    </ligand>
</feature>
<comment type="pathway">
    <text evidence="6">Pyrimidine metabolism; UMP biosynthesis via de novo pathway; (S)-dihydroorotate from bicarbonate: step 3/3.</text>
</comment>
<evidence type="ECO:0000256" key="3">
    <source>
        <dbReference type="ARBA" id="ARBA00022723"/>
    </source>
</evidence>
<feature type="binding site" evidence="6">
    <location>
        <begin position="62"/>
        <end position="64"/>
    </location>
    <ligand>
        <name>substrate</name>
    </ligand>
</feature>
<dbReference type="Pfam" id="PF12890">
    <property type="entry name" value="DHOase"/>
    <property type="match status" value="1"/>
</dbReference>
<dbReference type="GO" id="GO:0006145">
    <property type="term" value="P:purine nucleobase catabolic process"/>
    <property type="evidence" value="ECO:0007669"/>
    <property type="project" value="TreeGrafter"/>
</dbReference>
<evidence type="ECO:0000313" key="8">
    <source>
        <dbReference type="EMBL" id="HJC41637.1"/>
    </source>
</evidence>
<feature type="binding site" evidence="6">
    <location>
        <position position="309"/>
    </location>
    <ligand>
        <name>substrate</name>
    </ligand>
</feature>
<organism evidence="8 9">
    <name type="scientific">Candidatus Intestinimonas pullistercoris</name>
    <dbReference type="NCBI Taxonomy" id="2838623"/>
    <lineage>
        <taxon>Bacteria</taxon>
        <taxon>Bacillati</taxon>
        <taxon>Bacillota</taxon>
        <taxon>Clostridia</taxon>
        <taxon>Eubacteriales</taxon>
        <taxon>Intestinimonas</taxon>
    </lineage>
</organism>
<dbReference type="Gene3D" id="3.20.20.140">
    <property type="entry name" value="Metal-dependent hydrolases"/>
    <property type="match status" value="1"/>
</dbReference>
<dbReference type="GO" id="GO:0004038">
    <property type="term" value="F:allantoinase activity"/>
    <property type="evidence" value="ECO:0007669"/>
    <property type="project" value="TreeGrafter"/>
</dbReference>
<dbReference type="SUPFAM" id="SSF51338">
    <property type="entry name" value="Composite domain of metallo-dependent hydrolases"/>
    <property type="match status" value="1"/>
</dbReference>
<dbReference type="InterPro" id="IPR050138">
    <property type="entry name" value="DHOase/Allantoinase_Hydrolase"/>
</dbReference>
<dbReference type="PROSITE" id="PS00483">
    <property type="entry name" value="DIHYDROOROTASE_2"/>
    <property type="match status" value="1"/>
</dbReference>
<evidence type="ECO:0000256" key="5">
    <source>
        <dbReference type="ARBA" id="ARBA00022975"/>
    </source>
</evidence>
<protein>
    <recommendedName>
        <fullName evidence="6">Dihydroorotase</fullName>
        <shortName evidence="6">DHOase</shortName>
        <ecNumber evidence="6">3.5.2.3</ecNumber>
    </recommendedName>
</protein>
<keyword evidence="5 6" id="KW-0665">Pyrimidine biosynthesis</keyword>
<keyword evidence="3 6" id="KW-0479">Metal-binding</keyword>